<dbReference type="PANTHER" id="PTHR12526:SF640">
    <property type="entry name" value="COLANIC ACID BIOSYNTHESIS GLYCOSYLTRANSFERASE WCAL-RELATED"/>
    <property type="match status" value="1"/>
</dbReference>
<dbReference type="SUPFAM" id="SSF53756">
    <property type="entry name" value="UDP-Glycosyltransferase/glycogen phosphorylase"/>
    <property type="match status" value="1"/>
</dbReference>
<dbReference type="RefSeq" id="WP_102820441.1">
    <property type="nucleotide sequence ID" value="NZ_JAMOHR010000006.1"/>
</dbReference>
<dbReference type="CDD" id="cd03818">
    <property type="entry name" value="GT4_ExpC-like"/>
    <property type="match status" value="1"/>
</dbReference>
<proteinExistence type="inferred from homology"/>
<dbReference type="AlphaFoldDB" id="A0A2N8RFW8"/>
<dbReference type="Gene3D" id="3.40.50.2000">
    <property type="entry name" value="Glycogen Phosphorylase B"/>
    <property type="match status" value="1"/>
</dbReference>
<evidence type="ECO:0000313" key="6">
    <source>
        <dbReference type="EMBL" id="PNF59979.1"/>
    </source>
</evidence>
<dbReference type="InterPro" id="IPR001296">
    <property type="entry name" value="Glyco_trans_1"/>
</dbReference>
<keyword evidence="2" id="KW-0328">Glycosyltransferase</keyword>
<keyword evidence="3 6" id="KW-0808">Transferase</keyword>
<comment type="caution">
    <text evidence="6">The sequence shown here is derived from an EMBL/GenBank/DDBJ whole genome shotgun (WGS) entry which is preliminary data.</text>
</comment>
<feature type="domain" description="Glycosyl transferase family 4" evidence="5">
    <location>
        <begin position="25"/>
        <end position="191"/>
    </location>
</feature>
<evidence type="ECO:0000256" key="2">
    <source>
        <dbReference type="ARBA" id="ARBA00022676"/>
    </source>
</evidence>
<dbReference type="Proteomes" id="UP000236003">
    <property type="component" value="Unassembled WGS sequence"/>
</dbReference>
<dbReference type="Pfam" id="PF12000">
    <property type="entry name" value="Glyco_trans_4_3"/>
    <property type="match status" value="1"/>
</dbReference>
<evidence type="ECO:0000256" key="3">
    <source>
        <dbReference type="ARBA" id="ARBA00022679"/>
    </source>
</evidence>
<evidence type="ECO:0000259" key="4">
    <source>
        <dbReference type="Pfam" id="PF00534"/>
    </source>
</evidence>
<reference evidence="6 7" key="1">
    <citation type="submission" date="2018-01" db="EMBL/GenBank/DDBJ databases">
        <title>Denitrification phenotypes of diverse strains of Pseudomonas stutzeri.</title>
        <authorList>
            <person name="Milligan D.A."/>
            <person name="Bergaust L."/>
            <person name="Bakken L.R."/>
            <person name="Frostegard A."/>
        </authorList>
    </citation>
    <scope>NUCLEOTIDE SEQUENCE [LARGE SCALE GENOMIC DNA]</scope>
    <source>
        <strain evidence="6 7">CCUG 44592</strain>
    </source>
</reference>
<dbReference type="GO" id="GO:0016757">
    <property type="term" value="F:glycosyltransferase activity"/>
    <property type="evidence" value="ECO:0007669"/>
    <property type="project" value="UniProtKB-KW"/>
</dbReference>
<protein>
    <submittedName>
        <fullName evidence="6">Glycosyl transferase family 1</fullName>
    </submittedName>
</protein>
<organism evidence="6 7">
    <name type="scientific">Stutzerimonas stutzeri</name>
    <name type="common">Pseudomonas stutzeri</name>
    <dbReference type="NCBI Taxonomy" id="316"/>
    <lineage>
        <taxon>Bacteria</taxon>
        <taxon>Pseudomonadati</taxon>
        <taxon>Pseudomonadota</taxon>
        <taxon>Gammaproteobacteria</taxon>
        <taxon>Pseudomonadales</taxon>
        <taxon>Pseudomonadaceae</taxon>
        <taxon>Stutzerimonas</taxon>
    </lineage>
</organism>
<dbReference type="GO" id="GO:1901135">
    <property type="term" value="P:carbohydrate derivative metabolic process"/>
    <property type="evidence" value="ECO:0007669"/>
    <property type="project" value="UniProtKB-ARBA"/>
</dbReference>
<dbReference type="InterPro" id="IPR022623">
    <property type="entry name" value="Glyco_trans_4"/>
</dbReference>
<evidence type="ECO:0000313" key="7">
    <source>
        <dbReference type="Proteomes" id="UP000236003"/>
    </source>
</evidence>
<sequence length="408" mass="45436">MKILFVHQNFPGQFKHLFRYCQNRGDEVVALGEKQESATSVAPELVRYAPTRGNTPGIHPWAQEFESKIIRGEAAAAAAQQLKESGFEPDVILAHPGWGETLLLKAVYPNAKLVCLMEYFYRPVGLDMGFDPEFARPSLEEQARLLGKNANLLLAMEAMDYGVSPTPFQASTMPAWIESKLRVIHEGVDTTLCKPDAKAEITLPDRGVSVHSGDEVLTFVVRNLEPVRGYHIFMRALPEIMARRPNLKVFIVGGDGVSYGSRPDSGSYRTRYLAEVAARLDSQRVFFLGKVPHSVFVRLMQVTRCHVYLTYPFVLGWSMLEAMSCGALVVGSRTAPVTDVIEDGRNGLLVDFFDIEGLAAKVCDVLENPVRFGPLRQLARQTVLERFDLETVSLPAYAQLLEECEISL</sequence>
<accession>A0A2N8RFW8</accession>
<dbReference type="Pfam" id="PF00534">
    <property type="entry name" value="Glycos_transf_1"/>
    <property type="match status" value="1"/>
</dbReference>
<dbReference type="EMBL" id="POUM01000006">
    <property type="protein sequence ID" value="PNF59979.1"/>
    <property type="molecule type" value="Genomic_DNA"/>
</dbReference>
<evidence type="ECO:0000256" key="1">
    <source>
        <dbReference type="ARBA" id="ARBA00009481"/>
    </source>
</evidence>
<name>A0A2N8RFW8_STUST</name>
<dbReference type="PANTHER" id="PTHR12526">
    <property type="entry name" value="GLYCOSYLTRANSFERASE"/>
    <property type="match status" value="1"/>
</dbReference>
<comment type="similarity">
    <text evidence="1">Belongs to the glycosyltransferase group 1 family. Glycosyltransferase 4 subfamily.</text>
</comment>
<gene>
    <name evidence="6" type="ORF">CXK99_09165</name>
</gene>
<feature type="domain" description="Glycosyl transferase family 1" evidence="4">
    <location>
        <begin position="208"/>
        <end position="369"/>
    </location>
</feature>
<evidence type="ECO:0000259" key="5">
    <source>
        <dbReference type="Pfam" id="PF12000"/>
    </source>
</evidence>